<gene>
    <name evidence="2" type="ORF">Ctaglu_17500</name>
</gene>
<name>A0A401UKQ7_9CLOT</name>
<comment type="caution">
    <text evidence="2">The sequence shown here is derived from an EMBL/GenBank/DDBJ whole genome shotgun (WGS) entry which is preliminary data.</text>
</comment>
<feature type="transmembrane region" description="Helical" evidence="1">
    <location>
        <begin position="91"/>
        <end position="115"/>
    </location>
</feature>
<accession>A0A401UKQ7</accession>
<keyword evidence="1" id="KW-0472">Membrane</keyword>
<evidence type="ECO:0000313" key="3">
    <source>
        <dbReference type="Proteomes" id="UP000287872"/>
    </source>
</evidence>
<dbReference type="RefSeq" id="WP_125000187.1">
    <property type="nucleotide sequence ID" value="NZ_BHYK01000008.1"/>
</dbReference>
<proteinExistence type="predicted"/>
<organism evidence="2 3">
    <name type="scientific">Clostridium tagluense</name>
    <dbReference type="NCBI Taxonomy" id="360422"/>
    <lineage>
        <taxon>Bacteria</taxon>
        <taxon>Bacillati</taxon>
        <taxon>Bacillota</taxon>
        <taxon>Clostridia</taxon>
        <taxon>Eubacteriales</taxon>
        <taxon>Clostridiaceae</taxon>
        <taxon>Clostridium</taxon>
    </lineage>
</organism>
<feature type="transmembrane region" description="Helical" evidence="1">
    <location>
        <begin position="49"/>
        <end position="70"/>
    </location>
</feature>
<dbReference type="Proteomes" id="UP000287872">
    <property type="component" value="Unassembled WGS sequence"/>
</dbReference>
<dbReference type="AlphaFoldDB" id="A0A401UKQ7"/>
<feature type="transmembrane region" description="Helical" evidence="1">
    <location>
        <begin position="223"/>
        <end position="244"/>
    </location>
</feature>
<keyword evidence="1" id="KW-0812">Transmembrane</keyword>
<dbReference type="OrthoDB" id="1706121at2"/>
<feature type="transmembrane region" description="Helical" evidence="1">
    <location>
        <begin position="12"/>
        <end position="29"/>
    </location>
</feature>
<evidence type="ECO:0000256" key="1">
    <source>
        <dbReference type="SAM" id="Phobius"/>
    </source>
</evidence>
<keyword evidence="1" id="KW-1133">Transmembrane helix</keyword>
<sequence length="258" mass="28576">MGILIKSEIRKMLLKPSIIITWIVLLLFSKILIRPDTGAEVWADVFSKIYGIVPLIGLITFMIISATYTLEYSSNMNELINTTQNGKKKVVMAKWIGAGISTSIVNVSIVFIIYIDGLIKSNFSGLDLPLKELWYFGNSGSNITVLQMMIILIITVIIGSFFFSELGLYLSAISKSASIPFIFGGLLMGVPYILSGILSQGGYAKYFGVTPLWGMMSSELIRYKVPMALIIVQILIVVAGFVFLPRVTYKAFIKEGKR</sequence>
<evidence type="ECO:0000313" key="2">
    <source>
        <dbReference type="EMBL" id="GCD10127.1"/>
    </source>
</evidence>
<keyword evidence="3" id="KW-1185">Reference proteome</keyword>
<feature type="transmembrane region" description="Helical" evidence="1">
    <location>
        <begin position="181"/>
        <end position="203"/>
    </location>
</feature>
<protein>
    <submittedName>
        <fullName evidence="2">Membrane protein</fullName>
    </submittedName>
</protein>
<dbReference type="EMBL" id="BHYK01000008">
    <property type="protein sequence ID" value="GCD10127.1"/>
    <property type="molecule type" value="Genomic_DNA"/>
</dbReference>
<feature type="transmembrane region" description="Helical" evidence="1">
    <location>
        <begin position="145"/>
        <end position="169"/>
    </location>
</feature>
<reference evidence="2 3" key="1">
    <citation type="submission" date="2018-11" db="EMBL/GenBank/DDBJ databases">
        <title>Genome sequencing and assembly of Clostridium tagluense strain A121.</title>
        <authorList>
            <person name="Murakami T."/>
            <person name="Segawa T."/>
            <person name="Shcherbakova V.A."/>
            <person name="Mori H."/>
            <person name="Yoshimura Y."/>
        </authorList>
    </citation>
    <scope>NUCLEOTIDE SEQUENCE [LARGE SCALE GENOMIC DNA]</scope>
    <source>
        <strain evidence="2 3">A121</strain>
    </source>
</reference>